<keyword evidence="7" id="KW-0963">Cytoplasm</keyword>
<keyword evidence="2 7" id="KW-0436">Ligase</keyword>
<dbReference type="STRING" id="1235802.C823_05863"/>
<comment type="caution">
    <text evidence="7">Lacks conserved residue(s) required for the propagation of feature annotation.</text>
</comment>
<dbReference type="Pfam" id="PF00749">
    <property type="entry name" value="tRNA-synt_1c"/>
    <property type="match status" value="1"/>
</dbReference>
<evidence type="ECO:0000256" key="7">
    <source>
        <dbReference type="HAMAP-Rule" id="MF_00022"/>
    </source>
</evidence>
<dbReference type="Gene3D" id="1.10.10.350">
    <property type="match status" value="1"/>
</dbReference>
<dbReference type="PANTHER" id="PTHR43311:SF2">
    <property type="entry name" value="GLUTAMATE--TRNA LIGASE, MITOCHONDRIAL-RELATED"/>
    <property type="match status" value="1"/>
</dbReference>
<accession>N1ZZV1</accession>
<comment type="similarity">
    <text evidence="1 7">Belongs to the class-I aminoacyl-tRNA synthetase family. Glutamate--tRNA ligase type 1 subfamily.</text>
</comment>
<gene>
    <name evidence="7" type="primary">gltX</name>
    <name evidence="10" type="ORF">C823_05863</name>
</gene>
<dbReference type="eggNOG" id="COG0008">
    <property type="taxonomic scope" value="Bacteria"/>
</dbReference>
<dbReference type="InterPro" id="IPR020751">
    <property type="entry name" value="aa-tRNA-synth_I_codon-bd_sub2"/>
</dbReference>
<keyword evidence="3 7" id="KW-0547">Nucleotide-binding</keyword>
<dbReference type="Pfam" id="PF19269">
    <property type="entry name" value="Anticodon_2"/>
    <property type="match status" value="1"/>
</dbReference>
<comment type="function">
    <text evidence="7">Catalyzes the attachment of glutamate to tRNA(Glu) in a two-step reaction: glutamate is first activated by ATP to form Glu-AMP and then transferred to the acceptor end of tRNA(Glu).</text>
</comment>
<feature type="domain" description="Aminoacyl-tRNA synthetase class I anticodon-binding" evidence="9">
    <location>
        <begin position="418"/>
        <end position="546"/>
    </location>
</feature>
<dbReference type="InterPro" id="IPR045462">
    <property type="entry name" value="aa-tRNA-synth_I_cd-bd"/>
</dbReference>
<evidence type="ECO:0000256" key="4">
    <source>
        <dbReference type="ARBA" id="ARBA00022840"/>
    </source>
</evidence>
<dbReference type="InterPro" id="IPR004527">
    <property type="entry name" value="Glu-tRNA-ligase_bac/mito"/>
</dbReference>
<evidence type="ECO:0000313" key="10">
    <source>
        <dbReference type="EMBL" id="EMZ17849.1"/>
    </source>
</evidence>
<dbReference type="SUPFAM" id="SSF48163">
    <property type="entry name" value="An anticodon-binding domain of class I aminoacyl-tRNA synthetases"/>
    <property type="match status" value="1"/>
</dbReference>
<dbReference type="InterPro" id="IPR020058">
    <property type="entry name" value="Glu/Gln-tRNA-synth_Ib_cat-dom"/>
</dbReference>
<dbReference type="InterPro" id="IPR049940">
    <property type="entry name" value="GluQ/Sye"/>
</dbReference>
<reference evidence="10 11" key="1">
    <citation type="journal article" date="2014" name="Genome Announc.">
        <title>Draft genome sequences of the altered schaedler flora, a defined bacterial community from gnotobiotic mice.</title>
        <authorList>
            <person name="Wannemuehler M.J."/>
            <person name="Overstreet A.M."/>
            <person name="Ward D.V."/>
            <person name="Phillips G.J."/>
        </authorList>
    </citation>
    <scope>NUCLEOTIDE SEQUENCE [LARGE SCALE GENOMIC DNA]</scope>
    <source>
        <strain evidence="10 11">ASF492</strain>
    </source>
</reference>
<evidence type="ECO:0000256" key="3">
    <source>
        <dbReference type="ARBA" id="ARBA00022741"/>
    </source>
</evidence>
<evidence type="ECO:0000256" key="1">
    <source>
        <dbReference type="ARBA" id="ARBA00007894"/>
    </source>
</evidence>
<keyword evidence="6 7" id="KW-0030">Aminoacyl-tRNA synthetase</keyword>
<keyword evidence="5 7" id="KW-0648">Protein biosynthesis</keyword>
<dbReference type="GO" id="GO:0005737">
    <property type="term" value="C:cytoplasm"/>
    <property type="evidence" value="ECO:0007669"/>
    <property type="project" value="UniProtKB-SubCell"/>
</dbReference>
<dbReference type="InterPro" id="IPR008925">
    <property type="entry name" value="aa_tRNA-synth_I_cd-bd_sf"/>
</dbReference>
<dbReference type="AlphaFoldDB" id="N1ZZV1"/>
<evidence type="ECO:0000256" key="6">
    <source>
        <dbReference type="ARBA" id="ARBA00023146"/>
    </source>
</evidence>
<dbReference type="HAMAP" id="MF_00022">
    <property type="entry name" value="Glu_tRNA_synth_type1"/>
    <property type="match status" value="1"/>
</dbReference>
<evidence type="ECO:0000259" key="8">
    <source>
        <dbReference type="Pfam" id="PF00749"/>
    </source>
</evidence>
<comment type="subcellular location">
    <subcellularLocation>
        <location evidence="7">Cytoplasm</location>
    </subcellularLocation>
</comment>
<comment type="subunit">
    <text evidence="7">Monomer.</text>
</comment>
<dbReference type="Gene3D" id="3.40.50.620">
    <property type="entry name" value="HUPs"/>
    <property type="match status" value="1"/>
</dbReference>
<dbReference type="EMBL" id="AQFT01000192">
    <property type="protein sequence ID" value="EMZ17849.1"/>
    <property type="molecule type" value="Genomic_DNA"/>
</dbReference>
<keyword evidence="11" id="KW-1185">Reference proteome</keyword>
<dbReference type="Proteomes" id="UP000012589">
    <property type="component" value="Unassembled WGS sequence"/>
</dbReference>
<dbReference type="InterPro" id="IPR000924">
    <property type="entry name" value="Glu/Gln-tRNA-synth"/>
</dbReference>
<keyword evidence="4 7" id="KW-0067">ATP-binding</keyword>
<evidence type="ECO:0000256" key="2">
    <source>
        <dbReference type="ARBA" id="ARBA00022598"/>
    </source>
</evidence>
<dbReference type="OrthoDB" id="9807503at2"/>
<comment type="caution">
    <text evidence="10">The sequence shown here is derived from an EMBL/GenBank/DDBJ whole genome shotgun (WGS) entry which is preliminary data.</text>
</comment>
<dbReference type="HOGENOM" id="CLU_015768_6_3_9"/>
<dbReference type="PANTHER" id="PTHR43311">
    <property type="entry name" value="GLUTAMATE--TRNA LIGASE"/>
    <property type="match status" value="1"/>
</dbReference>
<dbReference type="PRINTS" id="PR00987">
    <property type="entry name" value="TRNASYNTHGLU"/>
</dbReference>
<name>N1ZZV1_9FIRM</name>
<proteinExistence type="inferred from homology"/>
<dbReference type="InterPro" id="IPR001412">
    <property type="entry name" value="aa-tRNA-synth_I_CS"/>
</dbReference>
<feature type="short sequence motif" description="'KMSKS' region" evidence="7">
    <location>
        <begin position="291"/>
        <end position="295"/>
    </location>
</feature>
<organism evidence="10 11">
    <name type="scientific">Eubacterium plexicaudatum ASF492</name>
    <dbReference type="NCBI Taxonomy" id="1235802"/>
    <lineage>
        <taxon>Bacteria</taxon>
        <taxon>Bacillati</taxon>
        <taxon>Bacillota</taxon>
        <taxon>Clostridia</taxon>
        <taxon>Eubacteriales</taxon>
        <taxon>Eubacteriaceae</taxon>
        <taxon>Eubacterium</taxon>
    </lineage>
</organism>
<feature type="binding site" evidence="7">
    <location>
        <position position="294"/>
    </location>
    <ligand>
        <name>ATP</name>
        <dbReference type="ChEBI" id="CHEBI:30616"/>
    </ligand>
</feature>
<sequence>MDYNKLAELIFPEIKDTIKDLEELFPERNLPKGAYVTRFAPSPTGYMHIGGLYAAMISSKLAKQTGGIFYLRIEDTDKKRELAGGVDEIIRSLGGYGIFFDEGPFPDGEKSYGPYKQSERKHIYQICVKELMRAGHAYPCFCTPEELDHVRQEQEKNKDDIGYYGTYASCRSLTYEQIEEKIKKKEPFVVRLKSPGDGKKHITYFDPIRGNIEMPENHMDLVLLKSDGIPTYHFAHVVDDHFMRTNLVVRGDEWMASYPIHKQMFELCGFHAPDYLHISPIMKMDGTAKRKLSKRKDPEAAVGYYLEEGFPIDSVKEYLLTIANSNYEEWHMANPNLTGEDFVLSMSKMPVSGALFDIDKLMSVSKEIIAESTIELCEQQILEWAEKYEPDLFEFANSHKDQFKNSIGLWKMSGKKVRKDVAKWSELMHMFDYLYKPQEKFEQTVAYEVDDKYSKEQMKEVIDIYKKDLFLDSQQWFEQMKQLGEQIGYCSNMKEYKKHPQDYKGSISDLCTIVRVAVTGHKNSPDLYTIMNIIGEQNVQRRLDHFLAHIF</sequence>
<dbReference type="NCBIfam" id="TIGR00464">
    <property type="entry name" value="gltX_bact"/>
    <property type="match status" value="1"/>
</dbReference>
<evidence type="ECO:0000313" key="11">
    <source>
        <dbReference type="Proteomes" id="UP000012589"/>
    </source>
</evidence>
<dbReference type="PATRIC" id="fig|1235802.3.peg.6195"/>
<dbReference type="GO" id="GO:0005524">
    <property type="term" value="F:ATP binding"/>
    <property type="evidence" value="ECO:0007669"/>
    <property type="project" value="UniProtKB-UniRule"/>
</dbReference>
<feature type="domain" description="Glutamyl/glutaminyl-tRNA synthetase class Ib catalytic" evidence="8">
    <location>
        <begin position="36"/>
        <end position="320"/>
    </location>
</feature>
<dbReference type="SUPFAM" id="SSF52374">
    <property type="entry name" value="Nucleotidylyl transferase"/>
    <property type="match status" value="1"/>
</dbReference>
<dbReference type="EC" id="6.1.1.17" evidence="7"/>
<comment type="catalytic activity">
    <reaction evidence="7">
        <text>tRNA(Glu) + L-glutamate + ATP = L-glutamyl-tRNA(Glu) + AMP + diphosphate</text>
        <dbReference type="Rhea" id="RHEA:23540"/>
        <dbReference type="Rhea" id="RHEA-COMP:9663"/>
        <dbReference type="Rhea" id="RHEA-COMP:9680"/>
        <dbReference type="ChEBI" id="CHEBI:29985"/>
        <dbReference type="ChEBI" id="CHEBI:30616"/>
        <dbReference type="ChEBI" id="CHEBI:33019"/>
        <dbReference type="ChEBI" id="CHEBI:78442"/>
        <dbReference type="ChEBI" id="CHEBI:78520"/>
        <dbReference type="ChEBI" id="CHEBI:456215"/>
        <dbReference type="EC" id="6.1.1.17"/>
    </reaction>
</comment>
<evidence type="ECO:0000259" key="9">
    <source>
        <dbReference type="Pfam" id="PF19269"/>
    </source>
</evidence>
<dbReference type="GO" id="GO:0004818">
    <property type="term" value="F:glutamate-tRNA ligase activity"/>
    <property type="evidence" value="ECO:0007669"/>
    <property type="project" value="UniProtKB-UniRule"/>
</dbReference>
<feature type="short sequence motif" description="'HIGH' region" evidence="7">
    <location>
        <begin position="41"/>
        <end position="51"/>
    </location>
</feature>
<dbReference type="InterPro" id="IPR014729">
    <property type="entry name" value="Rossmann-like_a/b/a_fold"/>
</dbReference>
<dbReference type="GO" id="GO:0006424">
    <property type="term" value="P:glutamyl-tRNA aminoacylation"/>
    <property type="evidence" value="ECO:0007669"/>
    <property type="project" value="UniProtKB-UniRule"/>
</dbReference>
<dbReference type="PROSITE" id="PS00178">
    <property type="entry name" value="AA_TRNA_LIGASE_I"/>
    <property type="match status" value="1"/>
</dbReference>
<protein>
    <recommendedName>
        <fullName evidence="7">Glutamate--tRNA ligase</fullName>
        <ecNumber evidence="7">6.1.1.17</ecNumber>
    </recommendedName>
    <alternativeName>
        <fullName evidence="7">Glutamyl-tRNA synthetase</fullName>
        <shortName evidence="7">GluRS</shortName>
    </alternativeName>
</protein>
<dbReference type="GO" id="GO:0000049">
    <property type="term" value="F:tRNA binding"/>
    <property type="evidence" value="ECO:0007669"/>
    <property type="project" value="InterPro"/>
</dbReference>
<evidence type="ECO:0000256" key="5">
    <source>
        <dbReference type="ARBA" id="ARBA00022917"/>
    </source>
</evidence>